<dbReference type="RefSeq" id="WP_125238878.1">
    <property type="nucleotide sequence ID" value="NZ_RQYF01000016.1"/>
</dbReference>
<keyword evidence="5" id="KW-1185">Reference proteome</keyword>
<dbReference type="InterPro" id="IPR050245">
    <property type="entry name" value="PrsA_foldase"/>
</dbReference>
<evidence type="ECO:0000256" key="2">
    <source>
        <dbReference type="SAM" id="SignalP"/>
    </source>
</evidence>
<dbReference type="Gene3D" id="3.10.50.40">
    <property type="match status" value="1"/>
</dbReference>
<dbReference type="Pfam" id="PF00639">
    <property type="entry name" value="Rotamase"/>
    <property type="match status" value="1"/>
</dbReference>
<dbReference type="PANTHER" id="PTHR47245:SF2">
    <property type="entry name" value="PEPTIDYL-PROLYL CIS-TRANS ISOMERASE HP_0175-RELATED"/>
    <property type="match status" value="1"/>
</dbReference>
<reference evidence="4 5" key="1">
    <citation type="submission" date="2018-11" db="EMBL/GenBank/DDBJ databases">
        <title>Genomes From Bacteria Associated with the Canine Oral Cavity: a Test Case for Automated Genome-Based Taxonomic Assignment.</title>
        <authorList>
            <person name="Coil D.A."/>
            <person name="Jospin G."/>
            <person name="Darling A.E."/>
            <person name="Wallis C."/>
            <person name="Davis I.J."/>
            <person name="Harris S."/>
            <person name="Eisen J.A."/>
            <person name="Holcombe L.J."/>
            <person name="O'Flynn C."/>
        </authorList>
    </citation>
    <scope>NUCLEOTIDE SEQUENCE [LARGE SCALE GENOMIC DNA]</scope>
    <source>
        <strain evidence="4 5">OH1047_COT-310</strain>
    </source>
</reference>
<dbReference type="EMBL" id="RQYF01000016">
    <property type="protein sequence ID" value="RRD92067.1"/>
    <property type="molecule type" value="Genomic_DNA"/>
</dbReference>
<feature type="domain" description="PpiC" evidence="3">
    <location>
        <begin position="123"/>
        <end position="221"/>
    </location>
</feature>
<evidence type="ECO:0000256" key="1">
    <source>
        <dbReference type="PROSITE-ProRule" id="PRU00278"/>
    </source>
</evidence>
<proteinExistence type="predicted"/>
<feature type="chain" id="PRO_5018001821" evidence="2">
    <location>
        <begin position="20"/>
        <end position="513"/>
    </location>
</feature>
<feature type="signal peptide" evidence="2">
    <location>
        <begin position="1"/>
        <end position="19"/>
    </location>
</feature>
<comment type="caution">
    <text evidence="4">The sequence shown here is derived from an EMBL/GenBank/DDBJ whole genome shotgun (WGS) entry which is preliminary data.</text>
</comment>
<dbReference type="InterPro" id="IPR046357">
    <property type="entry name" value="PPIase_dom_sf"/>
</dbReference>
<evidence type="ECO:0000313" key="4">
    <source>
        <dbReference type="EMBL" id="RRD92067.1"/>
    </source>
</evidence>
<name>A0A3P2A9I5_9BACE</name>
<dbReference type="Proteomes" id="UP000279562">
    <property type="component" value="Unassembled WGS sequence"/>
</dbReference>
<dbReference type="PROSITE" id="PS50198">
    <property type="entry name" value="PPIC_PPIASE_2"/>
    <property type="match status" value="1"/>
</dbReference>
<keyword evidence="1" id="KW-0697">Rotamase</keyword>
<keyword evidence="1 4" id="KW-0413">Isomerase</keyword>
<dbReference type="PANTHER" id="PTHR47245">
    <property type="entry name" value="PEPTIDYLPROLYL ISOMERASE"/>
    <property type="match status" value="1"/>
</dbReference>
<protein>
    <submittedName>
        <fullName evidence="4">Peptidylprolyl isomerase</fullName>
    </submittedName>
</protein>
<dbReference type="GO" id="GO:0003755">
    <property type="term" value="F:peptidyl-prolyl cis-trans isomerase activity"/>
    <property type="evidence" value="ECO:0007669"/>
    <property type="project" value="UniProtKB-KW"/>
</dbReference>
<sequence>MVRLALISVLWGFVLAVSAQNDPVLMRIDGKEVFRSEFERFCDKKGMDAGVGRKELNEYVDSFVSFKLKVAAAKAAGLDTATVFLKERERYRNRLVRAYLTDMETADKEARDFYDKMKSGHRAGQVLVKHVFKYLPQNISGHAMREVEHKMDSVFRQLEKANAATDFDVCVNLFSDDKSSFWVSRTQMPIEFEDVVFGLKVGEFSRPFFTPQGIHIAKVLERKEFDEVKDEVIHRQTFRHGENKITRTFVEKLKKEYRYTPDKAGIDELLSAGSTRRTLFTLDGKSYTGEGFSRFAAAHPAGVRKQLEEFVMKTVLDYENSRLERKHPEFRMLLQEHCDSVLLAEIIHREIGEEKVGSEAELKGYFETHRSDFHWGEARYKGMVLHCATKRVAKQARKLLKKLPETEWKDAIRLTFNAEGKQQIQAEQGTYAPGDNGYVDQLVFGKREMAPVLSYPFTIVLGKKQKGPDSWEEVHESVAMAYRNHLEALWTAKLRSAAKVEFEQEVLKTVNNH</sequence>
<dbReference type="AlphaFoldDB" id="A0A3P2A9I5"/>
<dbReference type="InterPro" id="IPR000297">
    <property type="entry name" value="PPIase_PpiC"/>
</dbReference>
<organism evidence="4 5">
    <name type="scientific">Prevotella heparinolytica</name>
    <dbReference type="NCBI Taxonomy" id="28113"/>
    <lineage>
        <taxon>Bacteria</taxon>
        <taxon>Pseudomonadati</taxon>
        <taxon>Bacteroidota</taxon>
        <taxon>Bacteroidia</taxon>
        <taxon>Bacteroidales</taxon>
        <taxon>Bacteroidaceae</taxon>
        <taxon>Bacteroides</taxon>
    </lineage>
</organism>
<keyword evidence="2" id="KW-0732">Signal</keyword>
<gene>
    <name evidence="4" type="ORF">EII33_05510</name>
</gene>
<evidence type="ECO:0000259" key="3">
    <source>
        <dbReference type="PROSITE" id="PS50198"/>
    </source>
</evidence>
<dbReference type="SUPFAM" id="SSF54534">
    <property type="entry name" value="FKBP-like"/>
    <property type="match status" value="1"/>
</dbReference>
<accession>A0A3P2A9I5</accession>
<evidence type="ECO:0000313" key="5">
    <source>
        <dbReference type="Proteomes" id="UP000279562"/>
    </source>
</evidence>